<organism evidence="2 3">
    <name type="scientific">Nephila pilipes</name>
    <name type="common">Giant wood spider</name>
    <name type="synonym">Nephila maculata</name>
    <dbReference type="NCBI Taxonomy" id="299642"/>
    <lineage>
        <taxon>Eukaryota</taxon>
        <taxon>Metazoa</taxon>
        <taxon>Ecdysozoa</taxon>
        <taxon>Arthropoda</taxon>
        <taxon>Chelicerata</taxon>
        <taxon>Arachnida</taxon>
        <taxon>Araneae</taxon>
        <taxon>Araneomorphae</taxon>
        <taxon>Entelegynae</taxon>
        <taxon>Araneoidea</taxon>
        <taxon>Nephilidae</taxon>
        <taxon>Nephila</taxon>
    </lineage>
</organism>
<dbReference type="OrthoDB" id="6421168at2759"/>
<accession>A0A8X6QEM8</accession>
<protein>
    <submittedName>
        <fullName evidence="2">Uncharacterized protein</fullName>
    </submittedName>
</protein>
<keyword evidence="3" id="KW-1185">Reference proteome</keyword>
<evidence type="ECO:0000313" key="3">
    <source>
        <dbReference type="Proteomes" id="UP000887013"/>
    </source>
</evidence>
<evidence type="ECO:0000256" key="1">
    <source>
        <dbReference type="SAM" id="MobiDB-lite"/>
    </source>
</evidence>
<gene>
    <name evidence="2" type="primary">AVEN_167069_1</name>
    <name evidence="2" type="ORF">NPIL_569821</name>
</gene>
<proteinExistence type="predicted"/>
<dbReference type="Proteomes" id="UP000887013">
    <property type="component" value="Unassembled WGS sequence"/>
</dbReference>
<dbReference type="AlphaFoldDB" id="A0A8X6QEM8"/>
<sequence>MMFSVTVRVKDCITIVTTWVLIAPCLLGYTQSNDPILKYICSKEIGEAFLTDLMQCNAVLNTKFRMALTTCVPTSTAEEAENTREIICSSPEKWTKMMDCVNIRLIELQDDKDQEEVSPSILYRECVNVLMQEAEHTLQTGNPFLEEASEKGNRTKNRRRKFIPK</sequence>
<feature type="region of interest" description="Disordered" evidence="1">
    <location>
        <begin position="146"/>
        <end position="165"/>
    </location>
</feature>
<dbReference type="EMBL" id="BMAW01081017">
    <property type="protein sequence ID" value="GFU22459.1"/>
    <property type="molecule type" value="Genomic_DNA"/>
</dbReference>
<name>A0A8X6QEM8_NEPPI</name>
<evidence type="ECO:0000313" key="2">
    <source>
        <dbReference type="EMBL" id="GFU22459.1"/>
    </source>
</evidence>
<feature type="compositionally biased region" description="Basic residues" evidence="1">
    <location>
        <begin position="154"/>
        <end position="165"/>
    </location>
</feature>
<reference evidence="2" key="1">
    <citation type="submission" date="2020-08" db="EMBL/GenBank/DDBJ databases">
        <title>Multicomponent nature underlies the extraordinary mechanical properties of spider dragline silk.</title>
        <authorList>
            <person name="Kono N."/>
            <person name="Nakamura H."/>
            <person name="Mori M."/>
            <person name="Yoshida Y."/>
            <person name="Ohtoshi R."/>
            <person name="Malay A.D."/>
            <person name="Moran D.A.P."/>
            <person name="Tomita M."/>
            <person name="Numata K."/>
            <person name="Arakawa K."/>
        </authorList>
    </citation>
    <scope>NUCLEOTIDE SEQUENCE</scope>
</reference>
<comment type="caution">
    <text evidence="2">The sequence shown here is derived from an EMBL/GenBank/DDBJ whole genome shotgun (WGS) entry which is preliminary data.</text>
</comment>